<dbReference type="SUPFAM" id="SSF47266">
    <property type="entry name" value="4-helical cytokines"/>
    <property type="match status" value="1"/>
</dbReference>
<reference evidence="16" key="1">
    <citation type="journal article" date="2015" name="Inn. Immun.">
        <title>Genetic characterization of interleukins (IL-1?, IL-1?, IL-2, IL-4, IL-8, IL-10, IL-12A, IL-12B, IL-15 and IL-18) with relevant biological roles in lagomorphs.</title>
        <authorList>
            <person name="Neves F."/>
            <person name="Abrantes J."/>
            <person name="Almeida T."/>
            <person name="de Matos A.L."/>
            <person name="Costa P.P."/>
            <person name="Esteves P.J."/>
        </authorList>
    </citation>
    <scope>NUCLEOTIDE SEQUENCE</scope>
    <source>
        <strain evidence="16">2</strain>
    </source>
</reference>
<dbReference type="GO" id="GO:0005615">
    <property type="term" value="C:extracellular space"/>
    <property type="evidence" value="ECO:0007669"/>
    <property type="project" value="UniProtKB-UniRule"/>
</dbReference>
<dbReference type="GO" id="GO:0005136">
    <property type="term" value="F:interleukin-4 receptor binding"/>
    <property type="evidence" value="ECO:0007669"/>
    <property type="project" value="InterPro"/>
</dbReference>
<comment type="subcellular location">
    <subcellularLocation>
        <location evidence="1 13">Secreted</location>
    </subcellularLocation>
</comment>
<dbReference type="Gene3D" id="1.20.1250.10">
    <property type="match status" value="1"/>
</dbReference>
<dbReference type="PIRSF" id="PIRSF001941">
    <property type="entry name" value="Interleukin_4"/>
    <property type="match status" value="1"/>
</dbReference>
<organism evidence="16">
    <name type="scientific">Ochotona princeps</name>
    <name type="common">Southern American pika</name>
    <dbReference type="NCBI Taxonomy" id="9978"/>
    <lineage>
        <taxon>Eukaryota</taxon>
        <taxon>Metazoa</taxon>
        <taxon>Chordata</taxon>
        <taxon>Craniata</taxon>
        <taxon>Vertebrata</taxon>
        <taxon>Euteleostomi</taxon>
        <taxon>Mammalia</taxon>
        <taxon>Eutheria</taxon>
        <taxon>Euarchontoglires</taxon>
        <taxon>Glires</taxon>
        <taxon>Lagomorpha</taxon>
        <taxon>Ochotonidae</taxon>
        <taxon>Ochotona</taxon>
    </lineage>
</organism>
<dbReference type="GO" id="GO:0010628">
    <property type="term" value="P:positive regulation of gene expression"/>
    <property type="evidence" value="ECO:0007669"/>
    <property type="project" value="UniProtKB-ARBA"/>
</dbReference>
<dbReference type="GO" id="GO:0050776">
    <property type="term" value="P:regulation of immune response"/>
    <property type="evidence" value="ECO:0007669"/>
    <property type="project" value="TreeGrafter"/>
</dbReference>
<dbReference type="PANTHER" id="PTHR47401">
    <property type="entry name" value="INTERLEUKIN-4"/>
    <property type="match status" value="1"/>
</dbReference>
<evidence type="ECO:0000313" key="16">
    <source>
        <dbReference type="EMBL" id="ALG04616.1"/>
    </source>
</evidence>
<evidence type="ECO:0000256" key="1">
    <source>
        <dbReference type="ARBA" id="ARBA00004613"/>
    </source>
</evidence>
<comment type="function">
    <text evidence="13">Participates in at least several B-cell activation processes as well as of other cell types. It is a costimulator of DNA-synthesis. It induces the expression of class II MHC molecules on resting B-cells. It enhances both secretion and cell surface expression of IgE and IgG1. It also regulates the expression of the low affinity Fc receptor for IgE (CD23) on both lymphocytes and monocytes.</text>
</comment>
<evidence type="ECO:0000256" key="8">
    <source>
        <dbReference type="ARBA" id="ARBA00023030"/>
    </source>
</evidence>
<feature type="disulfide bond" evidence="14">
    <location>
        <begin position="48"/>
        <end position="88"/>
    </location>
</feature>
<evidence type="ECO:0000256" key="12">
    <source>
        <dbReference type="ARBA" id="ARBA00031287"/>
    </source>
</evidence>
<keyword evidence="4 13" id="KW-0202">Cytokine</keyword>
<evidence type="ECO:0000256" key="10">
    <source>
        <dbReference type="ARBA" id="ARBA00023180"/>
    </source>
</evidence>
<comment type="similarity">
    <text evidence="2 13">Belongs to the IL-4/IL-13 family.</text>
</comment>
<name>A0A0N9HRK4_OCHPR</name>
<dbReference type="GO" id="GO:0035771">
    <property type="term" value="P:interleukin-4-mediated signaling pathway"/>
    <property type="evidence" value="ECO:0007669"/>
    <property type="project" value="TreeGrafter"/>
</dbReference>
<dbReference type="PANTHER" id="PTHR47401:SF1">
    <property type="entry name" value="INTERLEUKIN-4"/>
    <property type="match status" value="1"/>
</dbReference>
<protein>
    <recommendedName>
        <fullName evidence="3 13">Interleukin-4</fullName>
        <shortName evidence="13">IL-4</shortName>
    </recommendedName>
    <alternativeName>
        <fullName evidence="12 13">B-cell stimulatory factor 1</fullName>
    </alternativeName>
    <alternativeName>
        <fullName evidence="11 13">Lymphocyte stimulatory factor 1</fullName>
    </alternativeName>
</protein>
<evidence type="ECO:0000256" key="5">
    <source>
        <dbReference type="ARBA" id="ARBA00022525"/>
    </source>
</evidence>
<keyword evidence="9 14" id="KW-1015">Disulfide bond</keyword>
<dbReference type="GO" id="GO:0002690">
    <property type="term" value="P:positive regulation of leukocyte chemotaxis"/>
    <property type="evidence" value="ECO:0007669"/>
    <property type="project" value="UniProtKB-ARBA"/>
</dbReference>
<evidence type="ECO:0000256" key="13">
    <source>
        <dbReference type="PIRNR" id="PIRNR001941"/>
    </source>
</evidence>
<keyword evidence="5 13" id="KW-0964">Secreted</keyword>
<dbReference type="GO" id="GO:0008083">
    <property type="term" value="F:growth factor activity"/>
    <property type="evidence" value="ECO:0007669"/>
    <property type="project" value="UniProtKB-KW"/>
</dbReference>
<dbReference type="GO" id="GO:0045893">
    <property type="term" value="P:positive regulation of DNA-templated transcription"/>
    <property type="evidence" value="ECO:0007669"/>
    <property type="project" value="TreeGrafter"/>
</dbReference>
<sequence length="147" mass="16579">MGLPSHLPVTLLCLLAGTGHFVHSHRGDIILPEVIKTLNLLTERKSPCTKLTIADVLAVPKNTTEKEALCRAATALRQFYRQQRALQCVTQNGEQHVLRYLKGLDRNLCSMARMNYCPSKGATQTTLEDFLDRLKTTMQKKYSKHQS</sequence>
<feature type="signal peptide" evidence="15">
    <location>
        <begin position="1"/>
        <end position="24"/>
    </location>
</feature>
<evidence type="ECO:0000256" key="4">
    <source>
        <dbReference type="ARBA" id="ARBA00022514"/>
    </source>
</evidence>
<dbReference type="GO" id="GO:0042113">
    <property type="term" value="P:B cell activation"/>
    <property type="evidence" value="ECO:0007669"/>
    <property type="project" value="UniProtKB-UniRule"/>
</dbReference>
<dbReference type="FunFam" id="1.20.1250.10:FF:000014">
    <property type="entry name" value="Interleukin-4"/>
    <property type="match status" value="1"/>
</dbReference>
<dbReference type="SMART" id="SM00190">
    <property type="entry name" value="IL4_13"/>
    <property type="match status" value="1"/>
</dbReference>
<dbReference type="EMBL" id="KT279655">
    <property type="protein sequence ID" value="ALG04616.1"/>
    <property type="molecule type" value="Genomic_DNA"/>
</dbReference>
<proteinExistence type="inferred from homology"/>
<dbReference type="GO" id="GO:1900223">
    <property type="term" value="P:positive regulation of amyloid-beta clearance"/>
    <property type="evidence" value="ECO:0007669"/>
    <property type="project" value="UniProtKB-ARBA"/>
</dbReference>
<accession>A0A0N9HRK4</accession>
<evidence type="ECO:0000256" key="3">
    <source>
        <dbReference type="ARBA" id="ARBA00019467"/>
    </source>
</evidence>
<keyword evidence="8 13" id="KW-0339">Growth factor</keyword>
<dbReference type="GO" id="GO:0006955">
    <property type="term" value="P:immune response"/>
    <property type="evidence" value="ECO:0007669"/>
    <property type="project" value="InterPro"/>
</dbReference>
<dbReference type="PRINTS" id="PR00431">
    <property type="entry name" value="INTERLEUKIN4"/>
</dbReference>
<dbReference type="GO" id="GO:0050728">
    <property type="term" value="P:negative regulation of inflammatory response"/>
    <property type="evidence" value="ECO:0007669"/>
    <property type="project" value="TreeGrafter"/>
</dbReference>
<dbReference type="GO" id="GO:0005125">
    <property type="term" value="F:cytokine activity"/>
    <property type="evidence" value="ECO:0007669"/>
    <property type="project" value="UniProtKB-KW"/>
</dbReference>
<dbReference type="Pfam" id="PF00727">
    <property type="entry name" value="IL4"/>
    <property type="match status" value="1"/>
</dbReference>
<evidence type="ECO:0000256" key="7">
    <source>
        <dbReference type="ARBA" id="ARBA00022936"/>
    </source>
</evidence>
<evidence type="ECO:0000256" key="14">
    <source>
        <dbReference type="PIRSR" id="PIRSR001941-1"/>
    </source>
</evidence>
<evidence type="ECO:0000256" key="9">
    <source>
        <dbReference type="ARBA" id="ARBA00023157"/>
    </source>
</evidence>
<evidence type="ECO:0000256" key="15">
    <source>
        <dbReference type="SAM" id="SignalP"/>
    </source>
</evidence>
<keyword evidence="7 13" id="KW-0075">B-cell activation</keyword>
<dbReference type="InterPro" id="IPR001325">
    <property type="entry name" value="IL-4/IL-13"/>
</dbReference>
<evidence type="ECO:0000256" key="11">
    <source>
        <dbReference type="ARBA" id="ARBA00030247"/>
    </source>
</evidence>
<dbReference type="InterPro" id="IPR009079">
    <property type="entry name" value="4_helix_cytokine-like_core"/>
</dbReference>
<keyword evidence="10" id="KW-0325">Glycoprotein</keyword>
<dbReference type="GO" id="GO:0048260">
    <property type="term" value="P:positive regulation of receptor-mediated endocytosis"/>
    <property type="evidence" value="ECO:0007669"/>
    <property type="project" value="UniProtKB-ARBA"/>
</dbReference>
<dbReference type="InterPro" id="IPR002354">
    <property type="entry name" value="IL-4"/>
</dbReference>
<keyword evidence="6 15" id="KW-0732">Signal</keyword>
<evidence type="ECO:0000256" key="6">
    <source>
        <dbReference type="ARBA" id="ARBA00022729"/>
    </source>
</evidence>
<dbReference type="InterPro" id="IPR018096">
    <property type="entry name" value="IL-4/IL-13_CS"/>
</dbReference>
<feature type="disulfide bond" evidence="14">
    <location>
        <begin position="70"/>
        <end position="117"/>
    </location>
</feature>
<dbReference type="PROSITE" id="PS00838">
    <property type="entry name" value="INTERLEUKIN_4_13"/>
    <property type="match status" value="1"/>
</dbReference>
<evidence type="ECO:0000256" key="2">
    <source>
        <dbReference type="ARBA" id="ARBA00009855"/>
    </source>
</evidence>
<feature type="chain" id="PRO_5006035423" description="Interleukin-4" evidence="15">
    <location>
        <begin position="25"/>
        <end position="147"/>
    </location>
</feature>
<dbReference type="AlphaFoldDB" id="A0A0N9HRK4"/>
<gene>
    <name evidence="16" type="primary">IL4</name>
</gene>